<dbReference type="NCBIfam" id="TIGR02550">
    <property type="entry name" value="flagell_flgL"/>
    <property type="match status" value="1"/>
</dbReference>
<name>A0A5J6LH82_9GAMM</name>
<dbReference type="Proteomes" id="UP000325606">
    <property type="component" value="Chromosome"/>
</dbReference>
<evidence type="ECO:0000313" key="8">
    <source>
        <dbReference type="Proteomes" id="UP000325606"/>
    </source>
</evidence>
<keyword evidence="8" id="KW-1185">Reference proteome</keyword>
<evidence type="ECO:0000256" key="2">
    <source>
        <dbReference type="ARBA" id="ARBA00004613"/>
    </source>
</evidence>
<dbReference type="GO" id="GO:0009424">
    <property type="term" value="C:bacterial-type flagellum hook"/>
    <property type="evidence" value="ECO:0007669"/>
    <property type="project" value="InterPro"/>
</dbReference>
<keyword evidence="7" id="KW-0282">Flagellum</keyword>
<dbReference type="InterPro" id="IPR001029">
    <property type="entry name" value="Flagellin_N"/>
</dbReference>
<organism evidence="7 8">
    <name type="scientific">Nitrincola iocasae</name>
    <dbReference type="NCBI Taxonomy" id="2614693"/>
    <lineage>
        <taxon>Bacteria</taxon>
        <taxon>Pseudomonadati</taxon>
        <taxon>Pseudomonadota</taxon>
        <taxon>Gammaproteobacteria</taxon>
        <taxon>Oceanospirillales</taxon>
        <taxon>Oceanospirillaceae</taxon>
        <taxon>Nitrincola</taxon>
    </lineage>
</organism>
<dbReference type="Gene3D" id="1.20.1330.10">
    <property type="entry name" value="f41 fragment of flagellin, N-terminal domain"/>
    <property type="match status" value="2"/>
</dbReference>
<keyword evidence="7" id="KW-0966">Cell projection</keyword>
<comment type="subcellular location">
    <subcellularLocation>
        <location evidence="1">Bacterial flagellum</location>
    </subcellularLocation>
    <subcellularLocation>
        <location evidence="2">Secreted</location>
    </subcellularLocation>
</comment>
<proteinExistence type="inferred from homology"/>
<gene>
    <name evidence="7" type="primary">flgL</name>
    <name evidence="7" type="ORF">F5I99_15265</name>
</gene>
<comment type="similarity">
    <text evidence="3">Belongs to the bacterial flagellin family.</text>
</comment>
<evidence type="ECO:0000256" key="3">
    <source>
        <dbReference type="ARBA" id="ARBA00005709"/>
    </source>
</evidence>
<accession>A0A5J6LH82</accession>
<dbReference type="SUPFAM" id="SSF64518">
    <property type="entry name" value="Phase 1 flagellin"/>
    <property type="match status" value="1"/>
</dbReference>
<evidence type="ECO:0000256" key="5">
    <source>
        <dbReference type="ARBA" id="ARBA00023143"/>
    </source>
</evidence>
<feature type="domain" description="Flagellin N-terminal" evidence="6">
    <location>
        <begin position="3"/>
        <end position="141"/>
    </location>
</feature>
<dbReference type="EMBL" id="CP044222">
    <property type="protein sequence ID" value="QEW07743.1"/>
    <property type="molecule type" value="Genomic_DNA"/>
</dbReference>
<dbReference type="GO" id="GO:0005198">
    <property type="term" value="F:structural molecule activity"/>
    <property type="evidence" value="ECO:0007669"/>
    <property type="project" value="InterPro"/>
</dbReference>
<dbReference type="InterPro" id="IPR001492">
    <property type="entry name" value="Flagellin"/>
</dbReference>
<dbReference type="AlphaFoldDB" id="A0A5J6LH82"/>
<dbReference type="PANTHER" id="PTHR42792">
    <property type="entry name" value="FLAGELLIN"/>
    <property type="match status" value="1"/>
</dbReference>
<evidence type="ECO:0000256" key="4">
    <source>
        <dbReference type="ARBA" id="ARBA00022525"/>
    </source>
</evidence>
<dbReference type="RefSeq" id="WP_151057466.1">
    <property type="nucleotide sequence ID" value="NZ_CP044222.1"/>
</dbReference>
<evidence type="ECO:0000259" key="6">
    <source>
        <dbReference type="Pfam" id="PF00669"/>
    </source>
</evidence>
<keyword evidence="7" id="KW-0969">Cilium</keyword>
<evidence type="ECO:0000313" key="7">
    <source>
        <dbReference type="EMBL" id="QEW07743.1"/>
    </source>
</evidence>
<dbReference type="PANTHER" id="PTHR42792:SF1">
    <property type="entry name" value="FLAGELLAR HOOK-ASSOCIATED PROTEIN 3"/>
    <property type="match status" value="1"/>
</dbReference>
<reference evidence="7 8" key="1">
    <citation type="submission" date="2019-09" db="EMBL/GenBank/DDBJ databases">
        <title>Nitrincola iocasae sp. nov., a bacterium isolated from the sediment collected at a cold seep field in South China Sea.</title>
        <authorList>
            <person name="Zhang H."/>
            <person name="Wang H."/>
            <person name="Li C."/>
        </authorList>
    </citation>
    <scope>NUCLEOTIDE SEQUENCE [LARGE SCALE GENOMIC DNA]</scope>
    <source>
        <strain evidence="7 8">KXZD1103</strain>
    </source>
</reference>
<protein>
    <submittedName>
        <fullName evidence="7">Flagellar hook-associated protein 3</fullName>
    </submittedName>
</protein>
<keyword evidence="5" id="KW-0975">Bacterial flagellum</keyword>
<dbReference type="Pfam" id="PF00669">
    <property type="entry name" value="Flagellin_N"/>
    <property type="match status" value="1"/>
</dbReference>
<dbReference type="InterPro" id="IPR013384">
    <property type="entry name" value="Flagell_FlgL"/>
</dbReference>
<dbReference type="GO" id="GO:0005576">
    <property type="term" value="C:extracellular region"/>
    <property type="evidence" value="ECO:0007669"/>
    <property type="project" value="UniProtKB-SubCell"/>
</dbReference>
<dbReference type="KEGG" id="nik:F5I99_15265"/>
<dbReference type="GO" id="GO:0071973">
    <property type="term" value="P:bacterial-type flagellum-dependent cell motility"/>
    <property type="evidence" value="ECO:0007669"/>
    <property type="project" value="InterPro"/>
</dbReference>
<keyword evidence="4" id="KW-0964">Secreted</keyword>
<sequence>MRIATQQQFINAVNNMQRSQSEMARLQEQASSGKRIQRPSDDPVASAQIVKLERELAQFEKFELNIDVTQRRLELQETILTDINTAVDRMRELTLKASSTGTLNDSDRKAIATEIRQMSDYAASLMNTKDSQGEYIFAGSKGFTQPYQQTGDGRYTYEGDGGQRSIQVSSELYLPSNDPGEYLFEAVSRETQVQRLNVENDTVELLPFASREAETRFADAVKNRGDLSFEVYLEPNTPESYGVRLRDSGGEILVDQSIGETTEFPYSFSYEGLNAEINVPQTQDLTFNAQPEVMGISEINLVDQQVAKTFAELYGDITLAFSKDPLPATTTGSYTLTDSDGDPISLGGQTSFPYTDGQPITVGGYELQLDTPATGQAYTLQPSLAGSPLPPLSNVSAVSLADSAQVLTLMNNGSVTDVEVEFDPASGEVLVDGVAYTPAGLNFADNTEFVLNLEAPVGTPSGISLTFIPSEITQGERLTIDLSNQPQAATEIRVTDQQKNLLDIAMDLADLLEQPLTPTTQSEFSENIARALEDFEAAASRNIESRTLLGSRLNALDSVAESNGDFKLFTKSALSSIQDLDYAEALSQFKLTELGLQAAQATFSRVQNLSLFDYLR</sequence>
<evidence type="ECO:0000256" key="1">
    <source>
        <dbReference type="ARBA" id="ARBA00004365"/>
    </source>
</evidence>